<evidence type="ECO:0000256" key="3">
    <source>
        <dbReference type="ARBA" id="ARBA00022692"/>
    </source>
</evidence>
<comment type="subcellular location">
    <subcellularLocation>
        <location evidence="1">Membrane</location>
        <topology evidence="1">Multi-pass membrane protein</topology>
    </subcellularLocation>
</comment>
<dbReference type="GO" id="GO:0015842">
    <property type="term" value="P:aminergic neurotransmitter loading into synaptic vesicle"/>
    <property type="evidence" value="ECO:0007669"/>
    <property type="project" value="TreeGrafter"/>
</dbReference>
<reference evidence="8 9" key="2">
    <citation type="submission" date="2018-11" db="EMBL/GenBank/DDBJ databases">
        <authorList>
            <consortium name="Pathogen Informatics"/>
        </authorList>
    </citation>
    <scope>NUCLEOTIDE SEQUENCE [LARGE SCALE GENOMIC DNA]</scope>
</reference>
<keyword evidence="3 7" id="KW-0812">Transmembrane</keyword>
<dbReference type="AlphaFoldDB" id="A0A0R3VU36"/>
<dbReference type="InterPro" id="IPR036259">
    <property type="entry name" value="MFS_trans_sf"/>
</dbReference>
<keyword evidence="4 7" id="KW-1133">Transmembrane helix</keyword>
<feature type="transmembrane region" description="Helical" evidence="7">
    <location>
        <begin position="279"/>
        <end position="301"/>
    </location>
</feature>
<dbReference type="GO" id="GO:0043195">
    <property type="term" value="C:terminal bouton"/>
    <property type="evidence" value="ECO:0007669"/>
    <property type="project" value="TreeGrafter"/>
</dbReference>
<dbReference type="GO" id="GO:0030672">
    <property type="term" value="C:synaptic vesicle membrane"/>
    <property type="evidence" value="ECO:0007669"/>
    <property type="project" value="TreeGrafter"/>
</dbReference>
<gene>
    <name evidence="8" type="ORF">TASK_LOCUS799</name>
</gene>
<dbReference type="SUPFAM" id="SSF103473">
    <property type="entry name" value="MFS general substrate transporter"/>
    <property type="match status" value="1"/>
</dbReference>
<dbReference type="PANTHER" id="PTHR23506:SF23">
    <property type="entry name" value="GH10249P"/>
    <property type="match status" value="1"/>
</dbReference>
<dbReference type="WBParaSite" id="TASK_0000079801-mRNA-1">
    <property type="protein sequence ID" value="TASK_0000079801-mRNA-1"/>
    <property type="gene ID" value="TASK_0000079801"/>
</dbReference>
<evidence type="ECO:0000256" key="6">
    <source>
        <dbReference type="SAM" id="MobiDB-lite"/>
    </source>
</evidence>
<sequence>MDHSPKQNESTWTGRFHECLRGVFSRRGLVLIIVTIALFLDNMLLTTVVPIVPNFLLTTKARRLANAILDTTTYNCTSKALLKSTLSEAVLTLIPVAWASRAHVALSMDDFLDPSRASKEERMHVKKLLDRINTLALDCNLNVTKLAIQMRQSHMERENFRVGMLFASKSIVQLVVNPFVGPLTNRQNRVFDSYVYRISHHVLLHNRGKGEFVVHTNVDDTHLVFNPNLVFAFGESYTVLLIARAIQGAGSACSSVSGMGTIATFYTDSKERTRAFGTALSGLALGVLVGPTFGGIVYQFVDKKAPFLMLAVLALLDGVLQIVILKPSIRPEQERGAAIVKLLRDPYILVAAAFSHVGALTFGNIGIAILEPALPMWMKEHMNADNWAQGIAFLPASVSYLLGTNIFGIVAHKIGHWLSAFIGMILCSICLLCVRLAISLQIPLSHVILLTNLYHKLGIPFSKRLGHLIVPTFGLGLSMGMVDASMMPQMGILVDLRHVAVYGSVYAIADVAFCLGFAFGPAVGGCVAQSAGFSWTIWGIAIVSALYSPLLIFLRNPPSRGEIQPLTGGKEQAPSIAKKGDTEKITLGDALGYDPTEGGQKAYDYGVD</sequence>
<evidence type="ECO:0000256" key="4">
    <source>
        <dbReference type="ARBA" id="ARBA00022989"/>
    </source>
</evidence>
<feature type="transmembrane region" description="Helical" evidence="7">
    <location>
        <begin position="307"/>
        <end position="325"/>
    </location>
</feature>
<organism evidence="10">
    <name type="scientific">Taenia asiatica</name>
    <name type="common">Asian tapeworm</name>
    <dbReference type="NCBI Taxonomy" id="60517"/>
    <lineage>
        <taxon>Eukaryota</taxon>
        <taxon>Metazoa</taxon>
        <taxon>Spiralia</taxon>
        <taxon>Lophotrochozoa</taxon>
        <taxon>Platyhelminthes</taxon>
        <taxon>Cestoda</taxon>
        <taxon>Eucestoda</taxon>
        <taxon>Cyclophyllidea</taxon>
        <taxon>Taeniidae</taxon>
        <taxon>Taenia</taxon>
    </lineage>
</organism>
<dbReference type="Gene3D" id="1.20.1250.20">
    <property type="entry name" value="MFS general substrate transporter like domains"/>
    <property type="match status" value="2"/>
</dbReference>
<accession>A0A0R3VU36</accession>
<reference evidence="10" key="1">
    <citation type="submission" date="2017-02" db="UniProtKB">
        <authorList>
            <consortium name="WormBaseParasite"/>
        </authorList>
    </citation>
    <scope>IDENTIFICATION</scope>
</reference>
<evidence type="ECO:0000313" key="10">
    <source>
        <dbReference type="WBParaSite" id="TASK_0000079801-mRNA-1"/>
    </source>
</evidence>
<keyword evidence="5 7" id="KW-0472">Membrane</keyword>
<feature type="transmembrane region" description="Helical" evidence="7">
    <location>
        <begin position="499"/>
        <end position="523"/>
    </location>
</feature>
<feature type="region of interest" description="Disordered" evidence="6">
    <location>
        <begin position="563"/>
        <end position="582"/>
    </location>
</feature>
<dbReference type="EMBL" id="UYRS01000126">
    <property type="protein sequence ID" value="VDK21868.1"/>
    <property type="molecule type" value="Genomic_DNA"/>
</dbReference>
<feature type="transmembrane region" description="Helical" evidence="7">
    <location>
        <begin position="464"/>
        <end position="487"/>
    </location>
</feature>
<dbReference type="PANTHER" id="PTHR23506">
    <property type="entry name" value="GH10249P"/>
    <property type="match status" value="1"/>
</dbReference>
<feature type="transmembrane region" description="Helical" evidence="7">
    <location>
        <begin position="30"/>
        <end position="57"/>
    </location>
</feature>
<proteinExistence type="predicted"/>
<keyword evidence="9" id="KW-1185">Reference proteome</keyword>
<evidence type="ECO:0000313" key="8">
    <source>
        <dbReference type="EMBL" id="VDK21868.1"/>
    </source>
</evidence>
<feature type="transmembrane region" description="Helical" evidence="7">
    <location>
        <begin position="417"/>
        <end position="444"/>
    </location>
</feature>
<keyword evidence="2" id="KW-0813">Transport</keyword>
<dbReference type="Pfam" id="PF07690">
    <property type="entry name" value="MFS_1"/>
    <property type="match status" value="1"/>
</dbReference>
<evidence type="ECO:0000313" key="9">
    <source>
        <dbReference type="Proteomes" id="UP000282613"/>
    </source>
</evidence>
<dbReference type="STRING" id="60517.A0A0R3VU36"/>
<feature type="region of interest" description="Disordered" evidence="6">
    <location>
        <begin position="587"/>
        <end position="608"/>
    </location>
</feature>
<dbReference type="OrthoDB" id="5086884at2759"/>
<evidence type="ECO:0000256" key="5">
    <source>
        <dbReference type="ARBA" id="ARBA00023136"/>
    </source>
</evidence>
<dbReference type="CDD" id="cd17384">
    <property type="entry name" value="MFS_SLC18A1_2_VAT1_2"/>
    <property type="match status" value="1"/>
</dbReference>
<dbReference type="InterPro" id="IPR011701">
    <property type="entry name" value="MFS"/>
</dbReference>
<dbReference type="Proteomes" id="UP000282613">
    <property type="component" value="Unassembled WGS sequence"/>
</dbReference>
<protein>
    <submittedName>
        <fullName evidence="10">MFS domain-containing protein</fullName>
    </submittedName>
</protein>
<evidence type="ECO:0000256" key="7">
    <source>
        <dbReference type="SAM" id="Phobius"/>
    </source>
</evidence>
<feature type="transmembrane region" description="Helical" evidence="7">
    <location>
        <begin position="390"/>
        <end position="410"/>
    </location>
</feature>
<dbReference type="InterPro" id="IPR050930">
    <property type="entry name" value="MFS_Vesicular_Transporter"/>
</dbReference>
<feature type="transmembrane region" description="Helical" evidence="7">
    <location>
        <begin position="346"/>
        <end position="370"/>
    </location>
</feature>
<dbReference type="GO" id="GO:0005335">
    <property type="term" value="F:serotonin:sodium:chloride symporter activity"/>
    <property type="evidence" value="ECO:0007669"/>
    <property type="project" value="TreeGrafter"/>
</dbReference>
<feature type="transmembrane region" description="Helical" evidence="7">
    <location>
        <begin position="535"/>
        <end position="554"/>
    </location>
</feature>
<name>A0A0R3VU36_TAEAS</name>
<evidence type="ECO:0000256" key="2">
    <source>
        <dbReference type="ARBA" id="ARBA00022448"/>
    </source>
</evidence>
<evidence type="ECO:0000256" key="1">
    <source>
        <dbReference type="ARBA" id="ARBA00004141"/>
    </source>
</evidence>